<evidence type="ECO:0000256" key="4">
    <source>
        <dbReference type="ARBA" id="ARBA00023082"/>
    </source>
</evidence>
<dbReference type="GO" id="GO:0003677">
    <property type="term" value="F:DNA binding"/>
    <property type="evidence" value="ECO:0007669"/>
    <property type="project" value="InterPro"/>
</dbReference>
<evidence type="ECO:0000313" key="9">
    <source>
        <dbReference type="Proteomes" id="UP001206128"/>
    </source>
</evidence>
<dbReference type="EMBL" id="JAMTCK010000008">
    <property type="protein sequence ID" value="MCP2166852.1"/>
    <property type="molecule type" value="Genomic_DNA"/>
</dbReference>
<dbReference type="InterPro" id="IPR036388">
    <property type="entry name" value="WH-like_DNA-bd_sf"/>
</dbReference>
<feature type="domain" description="RNA polymerase sigma factor 70 region 4 type 2" evidence="7">
    <location>
        <begin position="108"/>
        <end position="157"/>
    </location>
</feature>
<dbReference type="NCBIfam" id="TIGR02957">
    <property type="entry name" value="SigX4"/>
    <property type="match status" value="1"/>
</dbReference>
<dbReference type="NCBIfam" id="NF007214">
    <property type="entry name" value="PRK09636.1"/>
    <property type="match status" value="1"/>
</dbReference>
<keyword evidence="9" id="KW-1185">Reference proteome</keyword>
<dbReference type="InterPro" id="IPR007627">
    <property type="entry name" value="RNA_pol_sigma70_r2"/>
</dbReference>
<keyword evidence="5" id="KW-0804">Transcription</keyword>
<dbReference type="SUPFAM" id="SSF54427">
    <property type="entry name" value="NTF2-like"/>
    <property type="match status" value="1"/>
</dbReference>
<dbReference type="Gene3D" id="1.10.1740.10">
    <property type="match status" value="1"/>
</dbReference>
<dbReference type="InterPro" id="IPR013324">
    <property type="entry name" value="RNA_pol_sigma_r3/r4-like"/>
</dbReference>
<keyword evidence="3" id="KW-0805">Transcription regulation</keyword>
<dbReference type="RefSeq" id="WP_253773140.1">
    <property type="nucleotide sequence ID" value="NZ_JAMTCK010000008.1"/>
</dbReference>
<comment type="similarity">
    <text evidence="1">Belongs to the sigma-70 factor family. ECF subfamily.</text>
</comment>
<dbReference type="PANTHER" id="PTHR30173:SF36">
    <property type="entry name" value="ECF RNA POLYMERASE SIGMA FACTOR SIGJ"/>
    <property type="match status" value="1"/>
</dbReference>
<dbReference type="InterPro" id="IPR032710">
    <property type="entry name" value="NTF2-like_dom_sf"/>
</dbReference>
<name>A0AAE3KHG5_9PSEU</name>
<protein>
    <submittedName>
        <fullName evidence="8">RNA polymerase sigma-70 factor, ECF subfamily</fullName>
    </submittedName>
</protein>
<evidence type="ECO:0000256" key="1">
    <source>
        <dbReference type="ARBA" id="ARBA00010641"/>
    </source>
</evidence>
<dbReference type="SUPFAM" id="SSF88659">
    <property type="entry name" value="Sigma3 and sigma4 domains of RNA polymerase sigma factors"/>
    <property type="match status" value="1"/>
</dbReference>
<keyword evidence="4" id="KW-0731">Sigma factor</keyword>
<dbReference type="Pfam" id="PF08281">
    <property type="entry name" value="Sigma70_r4_2"/>
    <property type="match status" value="1"/>
</dbReference>
<dbReference type="InterPro" id="IPR014303">
    <property type="entry name" value="RNA_pol_sigma-70_ECF"/>
</dbReference>
<sequence length="292" mass="31948">MRAEQVDVFEANRSRLFGLAYRMLGEAAEAEDVVQDAYLRWRQHADTVATPASWLTKVTTNLCLGRLTSARARREHYVGPWLPEPILTSTDPGPLETVEQHDTLSLGVLMLLERLTPLERAAFVLREAFDCGHREIAEILDLDEAHVRQLYRRARQHVGEPRKRFPASAEQGRRILERFLAAAVSGDVAGLARLLAEDAVAWSDGGGKVTAARHPVIGRDKVARLFVGLGRSPRTGRAALSLAEVNGTPAVLVHEAGALSVVIVPEIVDGRVVAVHSVLNPDKLAFASAQSR</sequence>
<dbReference type="GO" id="GO:0006352">
    <property type="term" value="P:DNA-templated transcription initiation"/>
    <property type="evidence" value="ECO:0007669"/>
    <property type="project" value="InterPro"/>
</dbReference>
<organism evidence="8 9">
    <name type="scientific">Goodfellowiella coeruleoviolacea</name>
    <dbReference type="NCBI Taxonomy" id="334858"/>
    <lineage>
        <taxon>Bacteria</taxon>
        <taxon>Bacillati</taxon>
        <taxon>Actinomycetota</taxon>
        <taxon>Actinomycetes</taxon>
        <taxon>Pseudonocardiales</taxon>
        <taxon>Pseudonocardiaceae</taxon>
        <taxon>Goodfellowiella</taxon>
    </lineage>
</organism>
<evidence type="ECO:0000256" key="5">
    <source>
        <dbReference type="ARBA" id="ARBA00023163"/>
    </source>
</evidence>
<dbReference type="Pfam" id="PF04542">
    <property type="entry name" value="Sigma70_r2"/>
    <property type="match status" value="1"/>
</dbReference>
<comment type="caution">
    <text evidence="8">The sequence shown here is derived from an EMBL/GenBank/DDBJ whole genome shotgun (WGS) entry which is preliminary data.</text>
</comment>
<dbReference type="InterPro" id="IPR013249">
    <property type="entry name" value="RNA_pol_sigma70_r4_t2"/>
</dbReference>
<dbReference type="AlphaFoldDB" id="A0AAE3KHG5"/>
<dbReference type="InterPro" id="IPR013325">
    <property type="entry name" value="RNA_pol_sigma_r2"/>
</dbReference>
<comment type="subunit">
    <text evidence="2">Interacts transiently with the RNA polymerase catalytic core formed by RpoA, RpoB, RpoC and RpoZ (2 alpha, 1 beta, 1 beta' and 1 omega subunit) to form the RNA polymerase holoenzyme that can initiate transcription.</text>
</comment>
<dbReference type="InterPro" id="IPR014284">
    <property type="entry name" value="RNA_pol_sigma-70_dom"/>
</dbReference>
<dbReference type="PANTHER" id="PTHR30173">
    <property type="entry name" value="SIGMA 19 FACTOR"/>
    <property type="match status" value="1"/>
</dbReference>
<evidence type="ECO:0000256" key="2">
    <source>
        <dbReference type="ARBA" id="ARBA00011344"/>
    </source>
</evidence>
<reference evidence="8" key="1">
    <citation type="submission" date="2022-06" db="EMBL/GenBank/DDBJ databases">
        <title>Genomic Encyclopedia of Archaeal and Bacterial Type Strains, Phase II (KMG-II): from individual species to whole genera.</title>
        <authorList>
            <person name="Goeker M."/>
        </authorList>
    </citation>
    <scope>NUCLEOTIDE SEQUENCE</scope>
    <source>
        <strain evidence="8">DSM 43935</strain>
    </source>
</reference>
<dbReference type="NCBIfam" id="TIGR02937">
    <property type="entry name" value="sigma70-ECF"/>
    <property type="match status" value="1"/>
</dbReference>
<gene>
    <name evidence="8" type="ORF">LX83_003724</name>
</gene>
<dbReference type="Proteomes" id="UP001206128">
    <property type="component" value="Unassembled WGS sequence"/>
</dbReference>
<dbReference type="SUPFAM" id="SSF88946">
    <property type="entry name" value="Sigma2 domain of RNA polymerase sigma factors"/>
    <property type="match status" value="1"/>
</dbReference>
<evidence type="ECO:0000256" key="3">
    <source>
        <dbReference type="ARBA" id="ARBA00023015"/>
    </source>
</evidence>
<accession>A0AAE3KHG5</accession>
<feature type="domain" description="RNA polymerase sigma-70 region 2" evidence="6">
    <location>
        <begin position="9"/>
        <end position="71"/>
    </location>
</feature>
<evidence type="ECO:0000259" key="7">
    <source>
        <dbReference type="Pfam" id="PF08281"/>
    </source>
</evidence>
<proteinExistence type="inferred from homology"/>
<dbReference type="Gene3D" id="1.10.10.10">
    <property type="entry name" value="Winged helix-like DNA-binding domain superfamily/Winged helix DNA-binding domain"/>
    <property type="match status" value="1"/>
</dbReference>
<dbReference type="Gene3D" id="3.10.450.50">
    <property type="match status" value="1"/>
</dbReference>
<dbReference type="InterPro" id="IPR052704">
    <property type="entry name" value="ECF_Sigma-70_Domain"/>
</dbReference>
<dbReference type="GO" id="GO:0016987">
    <property type="term" value="F:sigma factor activity"/>
    <property type="evidence" value="ECO:0007669"/>
    <property type="project" value="UniProtKB-KW"/>
</dbReference>
<evidence type="ECO:0000313" key="8">
    <source>
        <dbReference type="EMBL" id="MCP2166852.1"/>
    </source>
</evidence>
<evidence type="ECO:0000259" key="6">
    <source>
        <dbReference type="Pfam" id="PF04542"/>
    </source>
</evidence>